<keyword evidence="1" id="KW-0732">Signal</keyword>
<dbReference type="KEGG" id="ssyr:SSYRP_v1c06590"/>
<gene>
    <name evidence="2" type="ORF">SSYRP_v1c06590</name>
</gene>
<sequence>MKSLLVVLSLLTTPVMGGVSSLLTSTENSIVENKAVETVQFKHTLDMSIFAGPGGTVIAKENDFSDSLIQIVEEQRQFLKENKIVDFKVVKGESWFNNLDEHGPININEGMNALLHAQNYQINNNIAKVSGPDEFGNYTFSLTANVTIDGETFDLQMDGFETGKQFADFQILGGFYNLYTLEYTIPPVEDGKKELYYNSNHTDETVSLKTPGFSTNRTLYSVVKVNVGKLNQDLTQYKKMDFLGTSSVSATWGSDSYHWNVQNLTPIFTNDNNYKIQNDNDIDNFATIEVVNDEQWGGLAYFDIIVKFGYTWYQENDNYYIQIVSKKYVSTHSTFSAIYSTINFSNGIRLDY</sequence>
<organism evidence="2 3">
    <name type="scientific">Spiroplasma syrphidicola EA-1</name>
    <dbReference type="NCBI Taxonomy" id="1276229"/>
    <lineage>
        <taxon>Bacteria</taxon>
        <taxon>Bacillati</taxon>
        <taxon>Mycoplasmatota</taxon>
        <taxon>Mollicutes</taxon>
        <taxon>Entomoplasmatales</taxon>
        <taxon>Spiroplasmataceae</taxon>
        <taxon>Spiroplasma</taxon>
    </lineage>
</organism>
<feature type="chain" id="PRO_5004371486" evidence="1">
    <location>
        <begin position="18"/>
        <end position="352"/>
    </location>
</feature>
<evidence type="ECO:0000256" key="1">
    <source>
        <dbReference type="SAM" id="SignalP"/>
    </source>
</evidence>
<dbReference type="AlphaFoldDB" id="R4UEA8"/>
<evidence type="ECO:0000313" key="2">
    <source>
        <dbReference type="EMBL" id="AGM26249.1"/>
    </source>
</evidence>
<dbReference type="Proteomes" id="UP000013963">
    <property type="component" value="Chromosome"/>
</dbReference>
<feature type="signal peptide" evidence="1">
    <location>
        <begin position="1"/>
        <end position="17"/>
    </location>
</feature>
<evidence type="ECO:0000313" key="3">
    <source>
        <dbReference type="Proteomes" id="UP000013963"/>
    </source>
</evidence>
<dbReference type="EMBL" id="CP005078">
    <property type="protein sequence ID" value="AGM26249.1"/>
    <property type="molecule type" value="Genomic_DNA"/>
</dbReference>
<keyword evidence="3" id="KW-1185">Reference proteome</keyword>
<dbReference type="OrthoDB" id="388572at2"/>
<name>R4UEA8_9MOLU</name>
<dbReference type="HOGENOM" id="CLU_787342_0_0_14"/>
<protein>
    <submittedName>
        <fullName evidence="2">Uncharacterized protein</fullName>
    </submittedName>
</protein>
<dbReference type="PATRIC" id="fig|1276229.3.peg.654"/>
<accession>R4UEA8</accession>
<dbReference type="RefSeq" id="WP_016340893.1">
    <property type="nucleotide sequence ID" value="NC_021284.1"/>
</dbReference>
<reference evidence="2 3" key="1">
    <citation type="journal article" date="2013" name="Genome Biol. Evol.">
        <title>Complete genomes of two dipteran-associated spiroplasmas provided insights into the origin, dynamics, and impacts of viral invasion in spiroplasma.</title>
        <authorList>
            <person name="Ku C."/>
            <person name="Lo W.S."/>
            <person name="Chen L.L."/>
            <person name="Kuo C.H."/>
        </authorList>
    </citation>
    <scope>NUCLEOTIDE SEQUENCE [LARGE SCALE GENOMIC DNA]</scope>
    <source>
        <strain evidence="2">EA-1</strain>
    </source>
</reference>
<proteinExistence type="predicted"/>